<dbReference type="Gene3D" id="1.50.10.10">
    <property type="match status" value="1"/>
</dbReference>
<evidence type="ECO:0000256" key="1">
    <source>
        <dbReference type="PIRSR" id="PIRSR607822-1"/>
    </source>
</evidence>
<organism evidence="2 4">
    <name type="scientific">Volvox reticuliferus</name>
    <dbReference type="NCBI Taxonomy" id="1737510"/>
    <lineage>
        <taxon>Eukaryota</taxon>
        <taxon>Viridiplantae</taxon>
        <taxon>Chlorophyta</taxon>
        <taxon>core chlorophytes</taxon>
        <taxon>Chlorophyceae</taxon>
        <taxon>CS clade</taxon>
        <taxon>Chlamydomonadales</taxon>
        <taxon>Volvocaceae</taxon>
        <taxon>Volvox</taxon>
    </lineage>
</organism>
<dbReference type="OrthoDB" id="10257263at2759"/>
<sequence length="497" mass="52251">MSQARNFRNTFSDYVMTASNATSPAASLSASTSSVSRMTLLDLFGETFDAVQSYRTSNPTIYTGSAGVALAMWHARRSLLTNCSTCAAATAAAEPPLQLPLSGSRVAVAAAPAAAGSTDEATVLADLPAALLAAALEHARSAVKALVGPKGYSLTHGSRGGSMLDGGAGVHMTAALVLHDAAAAGSSAASLALSRERDDHVRGFLDAYPLAMDSENDEYLYGRAGYLQGAQLLNCCLGAGTVPVEVVEGVATEMLESGRELATRLRWRRADTPQPPLFYMWPHREQGEPYLGAAHGLMGILFSLLHCDLVVRQHAEDLRASLACVASHEIDCPGCSTPGGHYPTRMAVSPQDLAESKSSSKALVHWCHGAPGAVFMWCKAHQVFGDPAYLSAARRAGEVVWQLGLLKKGHGLCHGTSGNAYALLALHRATGNEAIWLHRARMFAAHISSPEGRAVYDTPDRPLSLYEGRAGALCLLADLLADDGGSAGARFPAFELP</sequence>
<evidence type="ECO:0000313" key="4">
    <source>
        <dbReference type="Proteomes" id="UP000747110"/>
    </source>
</evidence>
<dbReference type="PRINTS" id="PR01950">
    <property type="entry name" value="LANCSUPER"/>
</dbReference>
<keyword evidence="1" id="KW-0862">Zinc</keyword>
<dbReference type="Proteomes" id="UP000747110">
    <property type="component" value="Unassembled WGS sequence"/>
</dbReference>
<feature type="binding site" evidence="1">
    <location>
        <position position="414"/>
    </location>
    <ligand>
        <name>Zn(2+)</name>
        <dbReference type="ChEBI" id="CHEBI:29105"/>
    </ligand>
</feature>
<dbReference type="InterPro" id="IPR007822">
    <property type="entry name" value="LANC-like"/>
</dbReference>
<name>A0A8J4CEW5_9CHLO</name>
<dbReference type="GO" id="GO:0005886">
    <property type="term" value="C:plasma membrane"/>
    <property type="evidence" value="ECO:0007669"/>
    <property type="project" value="TreeGrafter"/>
</dbReference>
<evidence type="ECO:0008006" key="5">
    <source>
        <dbReference type="Google" id="ProtNLM"/>
    </source>
</evidence>
<dbReference type="GO" id="GO:0031179">
    <property type="term" value="P:peptide modification"/>
    <property type="evidence" value="ECO:0007669"/>
    <property type="project" value="InterPro"/>
</dbReference>
<dbReference type="GO" id="GO:0046872">
    <property type="term" value="F:metal ion binding"/>
    <property type="evidence" value="ECO:0007669"/>
    <property type="project" value="UniProtKB-KW"/>
</dbReference>
<dbReference type="PANTHER" id="PTHR12736:SF7">
    <property type="entry name" value="LANC-LIKE PROTEIN 3"/>
    <property type="match status" value="1"/>
</dbReference>
<dbReference type="PANTHER" id="PTHR12736">
    <property type="entry name" value="LANC-LIKE PROTEIN"/>
    <property type="match status" value="1"/>
</dbReference>
<dbReference type="Proteomes" id="UP000722791">
    <property type="component" value="Unassembled WGS sequence"/>
</dbReference>
<dbReference type="CDD" id="cd04794">
    <property type="entry name" value="euk_LANCL"/>
    <property type="match status" value="1"/>
</dbReference>
<gene>
    <name evidence="2" type="ORF">Vretifemale_6818</name>
    <name evidence="3" type="ORF">Vretimale_3013</name>
</gene>
<reference evidence="2" key="1">
    <citation type="journal article" date="2021" name="Proc. Natl. Acad. Sci. U.S.A.">
        <title>Three genomes in the algal genus Volvox reveal the fate of a haploid sex-determining region after a transition to homothallism.</title>
        <authorList>
            <person name="Yamamoto K."/>
            <person name="Hamaji T."/>
            <person name="Kawai-Toyooka H."/>
            <person name="Matsuzaki R."/>
            <person name="Takahashi F."/>
            <person name="Nishimura Y."/>
            <person name="Kawachi M."/>
            <person name="Noguchi H."/>
            <person name="Minakuchi Y."/>
            <person name="Umen J.G."/>
            <person name="Toyoda A."/>
            <person name="Nozaki H."/>
        </authorList>
    </citation>
    <scope>NUCLEOTIDE SEQUENCE</scope>
    <source>
        <strain evidence="3">NIES-3785</strain>
        <strain evidence="2">NIES-3786</strain>
    </source>
</reference>
<dbReference type="EMBL" id="BNCP01000010">
    <property type="protein sequence ID" value="GIL77345.1"/>
    <property type="molecule type" value="Genomic_DNA"/>
</dbReference>
<comment type="caution">
    <text evidence="2">The sequence shown here is derived from an EMBL/GenBank/DDBJ whole genome shotgun (WGS) entry which is preliminary data.</text>
</comment>
<proteinExistence type="predicted"/>
<feature type="binding site" evidence="1">
    <location>
        <position position="367"/>
    </location>
    <ligand>
        <name>Zn(2+)</name>
        <dbReference type="ChEBI" id="CHEBI:29105"/>
    </ligand>
</feature>
<dbReference type="GO" id="GO:0005975">
    <property type="term" value="P:carbohydrate metabolic process"/>
    <property type="evidence" value="ECO:0007669"/>
    <property type="project" value="InterPro"/>
</dbReference>
<keyword evidence="4" id="KW-1185">Reference proteome</keyword>
<dbReference type="SMART" id="SM01260">
    <property type="entry name" value="LANC_like"/>
    <property type="match status" value="1"/>
</dbReference>
<dbReference type="AlphaFoldDB" id="A0A8J4CEW5"/>
<keyword evidence="1" id="KW-0479">Metal-binding</keyword>
<feature type="binding site" evidence="1">
    <location>
        <position position="413"/>
    </location>
    <ligand>
        <name>Zn(2+)</name>
        <dbReference type="ChEBI" id="CHEBI:29105"/>
    </ligand>
</feature>
<evidence type="ECO:0000313" key="3">
    <source>
        <dbReference type="EMBL" id="GIL97356.1"/>
    </source>
</evidence>
<dbReference type="Pfam" id="PF05147">
    <property type="entry name" value="LANC_like"/>
    <property type="match status" value="1"/>
</dbReference>
<evidence type="ECO:0000313" key="2">
    <source>
        <dbReference type="EMBL" id="GIL77345.1"/>
    </source>
</evidence>
<dbReference type="SUPFAM" id="SSF158745">
    <property type="entry name" value="LanC-like"/>
    <property type="match status" value="1"/>
</dbReference>
<accession>A0A8J4CEW5</accession>
<dbReference type="EMBL" id="BNCQ01000004">
    <property type="protein sequence ID" value="GIL97356.1"/>
    <property type="molecule type" value="Genomic_DNA"/>
</dbReference>
<dbReference type="InterPro" id="IPR012341">
    <property type="entry name" value="6hp_glycosidase-like_sf"/>
</dbReference>
<protein>
    <recommendedName>
        <fullName evidence="5">LanC-like protein</fullName>
    </recommendedName>
</protein>